<organism evidence="1 2">
    <name type="scientific">Pseudorhizobium tarimense</name>
    <dbReference type="NCBI Taxonomy" id="1079109"/>
    <lineage>
        <taxon>Bacteria</taxon>
        <taxon>Pseudomonadati</taxon>
        <taxon>Pseudomonadota</taxon>
        <taxon>Alphaproteobacteria</taxon>
        <taxon>Hyphomicrobiales</taxon>
        <taxon>Rhizobiaceae</taxon>
        <taxon>Rhizobium/Agrobacterium group</taxon>
        <taxon>Pseudorhizobium</taxon>
    </lineage>
</organism>
<evidence type="ECO:0000313" key="1">
    <source>
        <dbReference type="EMBL" id="MET3588281.1"/>
    </source>
</evidence>
<reference evidence="1 2" key="1">
    <citation type="submission" date="2024-06" db="EMBL/GenBank/DDBJ databases">
        <title>Genomic Encyclopedia of Type Strains, Phase IV (KMG-IV): sequencing the most valuable type-strain genomes for metagenomic binning, comparative biology and taxonomic classification.</title>
        <authorList>
            <person name="Goeker M."/>
        </authorList>
    </citation>
    <scope>NUCLEOTIDE SEQUENCE [LARGE SCALE GENOMIC DNA]</scope>
    <source>
        <strain evidence="1 2">DSM 105042</strain>
    </source>
</reference>
<proteinExistence type="predicted"/>
<dbReference type="EMBL" id="JBEPLJ010000022">
    <property type="protein sequence ID" value="MET3588281.1"/>
    <property type="molecule type" value="Genomic_DNA"/>
</dbReference>
<protein>
    <submittedName>
        <fullName evidence="1">Uncharacterized protein</fullName>
    </submittedName>
</protein>
<keyword evidence="2" id="KW-1185">Reference proteome</keyword>
<accession>A0ABV2HCN0</accession>
<name>A0ABV2HCN0_9HYPH</name>
<comment type="caution">
    <text evidence="1">The sequence shown here is derived from an EMBL/GenBank/DDBJ whole genome shotgun (WGS) entry which is preliminary data.</text>
</comment>
<sequence>MKPIPFVVCLIAVLAPQPGRADDYALIWQPSKASDTSYSARIGVRMPLTLAPSLGLDGGLVAGEGGAVVDAPVAAWGSIKLQEQSAPAGTVTQTATGRLDAVSGSASLTLNYYKKHIATPTLNIERRSAYAVSYDGSGGSWGGLRASQSIRVTRVRSGSSVLAEASTTDSLEKVNWGLAVEQRLGQQLTVKATLRDETGGEGAVAKLRADYRFRW</sequence>
<evidence type="ECO:0000313" key="2">
    <source>
        <dbReference type="Proteomes" id="UP001549031"/>
    </source>
</evidence>
<dbReference type="Proteomes" id="UP001549031">
    <property type="component" value="Unassembled WGS sequence"/>
</dbReference>
<gene>
    <name evidence="1" type="ORF">ABID21_004416</name>
</gene>
<dbReference type="RefSeq" id="WP_247245978.1">
    <property type="nucleotide sequence ID" value="NZ_JALJRA010000023.1"/>
</dbReference>